<dbReference type="PANTHER" id="PTHR30408">
    <property type="entry name" value="TYPE-1 RESTRICTION ENZYME ECOKI SPECIFICITY PROTEIN"/>
    <property type="match status" value="1"/>
</dbReference>
<dbReference type="Proteomes" id="UP001139308">
    <property type="component" value="Unassembled WGS sequence"/>
</dbReference>
<feature type="domain" description="Type I restriction modification DNA specificity" evidence="4">
    <location>
        <begin position="41"/>
        <end position="180"/>
    </location>
</feature>
<evidence type="ECO:0000259" key="4">
    <source>
        <dbReference type="Pfam" id="PF01420"/>
    </source>
</evidence>
<dbReference type="AlphaFoldDB" id="A0A9X1UMG0"/>
<evidence type="ECO:0000256" key="1">
    <source>
        <dbReference type="ARBA" id="ARBA00010923"/>
    </source>
</evidence>
<dbReference type="Pfam" id="PF01420">
    <property type="entry name" value="Methylase_S"/>
    <property type="match status" value="1"/>
</dbReference>
<dbReference type="InterPro" id="IPR044946">
    <property type="entry name" value="Restrct_endonuc_typeI_TRD_sf"/>
</dbReference>
<dbReference type="GO" id="GO:0009307">
    <property type="term" value="P:DNA restriction-modification system"/>
    <property type="evidence" value="ECO:0007669"/>
    <property type="project" value="UniProtKB-KW"/>
</dbReference>
<evidence type="ECO:0000313" key="5">
    <source>
        <dbReference type="EMBL" id="MCG5078104.1"/>
    </source>
</evidence>
<dbReference type="GO" id="GO:0016787">
    <property type="term" value="F:hydrolase activity"/>
    <property type="evidence" value="ECO:0007669"/>
    <property type="project" value="UniProtKB-KW"/>
</dbReference>
<keyword evidence="5" id="KW-0255">Endonuclease</keyword>
<keyword evidence="5" id="KW-0540">Nuclease</keyword>
<gene>
    <name evidence="5" type="ORF">L5014_33030</name>
</gene>
<accession>A0A9X1UMG0</accession>
<dbReference type="GO" id="GO:0003677">
    <property type="term" value="F:DNA binding"/>
    <property type="evidence" value="ECO:0007669"/>
    <property type="project" value="UniProtKB-KW"/>
</dbReference>
<dbReference type="CDD" id="cd17260">
    <property type="entry name" value="RMtype1_S_EcoEI-TRD1-CR1_like"/>
    <property type="match status" value="1"/>
</dbReference>
<dbReference type="EMBL" id="JAKLJA010000050">
    <property type="protein sequence ID" value="MCG5078104.1"/>
    <property type="molecule type" value="Genomic_DNA"/>
</dbReference>
<dbReference type="SUPFAM" id="SSF116734">
    <property type="entry name" value="DNA methylase specificity domain"/>
    <property type="match status" value="2"/>
</dbReference>
<name>A0A9X1UMG0_9BURK</name>
<dbReference type="GO" id="GO:0004519">
    <property type="term" value="F:endonuclease activity"/>
    <property type="evidence" value="ECO:0007669"/>
    <property type="project" value="UniProtKB-KW"/>
</dbReference>
<proteinExistence type="inferred from homology"/>
<dbReference type="PANTHER" id="PTHR30408:SF13">
    <property type="entry name" value="TYPE I RESTRICTION ENZYME HINDI SPECIFICITY SUBUNIT"/>
    <property type="match status" value="1"/>
</dbReference>
<sequence length="436" mass="47836">MPSDVRPLRDLCSLIADCPHSTPVWTDSGYLVIRNQNIKGGRLDLSSPSFTDAEHFEHRIRRAKPTEGDIIFTREAPMGEVCMIPEGLECCVGQRQVLLRPNPDVVDGRYLLYALQSPQVQHEIGWNEGTGSTVSNVRIPVLESLKIPTPLIDVQREIGSVLGALDDRIDLLRQTNATLESIAQVLFKSWLIDFDPVRAKAEGREPDGMDAGTAALFPDSFEDSALGAIPKGWSTTTLGDAFELNPTRSLVKGTDAVYLEMANTPTVGHCPLERVGTRPFGSGCKFMNGDALLAKITPCLENGKAAFVDFLGEGEIGWGSTEFIVLRSGPKFPTYCAYLLARYEPFRQFAIQAMTGTSGRQRVELSRLKQFSLVSPPDERIAIAINAEFANIQARISLNDNQAKTLAELRDALLPRLISGKLRLPEAEAQLNEALA</sequence>
<keyword evidence="6" id="KW-1185">Reference proteome</keyword>
<dbReference type="Gene3D" id="3.90.220.20">
    <property type="entry name" value="DNA methylase specificity domains"/>
    <property type="match status" value="2"/>
</dbReference>
<evidence type="ECO:0000256" key="2">
    <source>
        <dbReference type="ARBA" id="ARBA00022747"/>
    </source>
</evidence>
<keyword evidence="3" id="KW-0238">DNA-binding</keyword>
<dbReference type="RefSeq" id="WP_238467994.1">
    <property type="nucleotide sequence ID" value="NZ_JAKLJA010000050.1"/>
</dbReference>
<dbReference type="EC" id="3.1.21.-" evidence="5"/>
<comment type="caution">
    <text evidence="5">The sequence shown here is derived from an EMBL/GenBank/DDBJ whole genome shotgun (WGS) entry which is preliminary data.</text>
</comment>
<dbReference type="InterPro" id="IPR052021">
    <property type="entry name" value="Type-I_RS_S_subunit"/>
</dbReference>
<keyword evidence="5" id="KW-0378">Hydrolase</keyword>
<protein>
    <submittedName>
        <fullName evidence="5">Restriction endonuclease subunit S</fullName>
        <ecNumber evidence="5">3.1.21.-</ecNumber>
    </submittedName>
</protein>
<dbReference type="CDD" id="cd17246">
    <property type="entry name" value="RMtype1_S_SonII-TRD2-CR2_like"/>
    <property type="match status" value="1"/>
</dbReference>
<evidence type="ECO:0000313" key="6">
    <source>
        <dbReference type="Proteomes" id="UP001139308"/>
    </source>
</evidence>
<reference evidence="5" key="1">
    <citation type="submission" date="2022-01" db="EMBL/GenBank/DDBJ databases">
        <title>Genome sequence and assembly of Parabukholderia sp. RG36.</title>
        <authorList>
            <person name="Chhetri G."/>
        </authorList>
    </citation>
    <scope>NUCLEOTIDE SEQUENCE</scope>
    <source>
        <strain evidence="5">RG36</strain>
    </source>
</reference>
<evidence type="ECO:0000256" key="3">
    <source>
        <dbReference type="ARBA" id="ARBA00023125"/>
    </source>
</evidence>
<dbReference type="InterPro" id="IPR000055">
    <property type="entry name" value="Restrct_endonuc_typeI_TRD"/>
</dbReference>
<comment type="similarity">
    <text evidence="1">Belongs to the type-I restriction system S methylase family.</text>
</comment>
<keyword evidence="2" id="KW-0680">Restriction system</keyword>
<organism evidence="5 6">
    <name type="scientific">Paraburkholderia tagetis</name>
    <dbReference type="NCBI Taxonomy" id="2913261"/>
    <lineage>
        <taxon>Bacteria</taxon>
        <taxon>Pseudomonadati</taxon>
        <taxon>Pseudomonadota</taxon>
        <taxon>Betaproteobacteria</taxon>
        <taxon>Burkholderiales</taxon>
        <taxon>Burkholderiaceae</taxon>
        <taxon>Paraburkholderia</taxon>
    </lineage>
</organism>